<protein>
    <submittedName>
        <fullName evidence="1">Uncharacterized protein</fullName>
    </submittedName>
</protein>
<evidence type="ECO:0000313" key="1">
    <source>
        <dbReference type="EMBL" id="GCA62622.1"/>
    </source>
</evidence>
<gene>
    <name evidence="1" type="ORF">KIPB_004704</name>
</gene>
<feature type="non-terminal residue" evidence="1">
    <location>
        <position position="17"/>
    </location>
</feature>
<keyword evidence="2" id="KW-1185">Reference proteome</keyword>
<organism evidence="1 2">
    <name type="scientific">Kipferlia bialata</name>
    <dbReference type="NCBI Taxonomy" id="797122"/>
    <lineage>
        <taxon>Eukaryota</taxon>
        <taxon>Metamonada</taxon>
        <taxon>Carpediemonas-like organisms</taxon>
        <taxon>Kipferlia</taxon>
    </lineage>
</organism>
<accession>A0A391P255</accession>
<sequence>MAGRGKGKGKGMAKRHA</sequence>
<dbReference type="AlphaFoldDB" id="A0A391P255"/>
<comment type="caution">
    <text evidence="1">The sequence shown here is derived from an EMBL/GenBank/DDBJ whole genome shotgun (WGS) entry which is preliminary data.</text>
</comment>
<reference evidence="1 2" key="1">
    <citation type="journal article" date="2018" name="PLoS ONE">
        <title>The draft genome of Kipferlia bialata reveals reductive genome evolution in fornicate parasites.</title>
        <authorList>
            <person name="Tanifuji G."/>
            <person name="Takabayashi S."/>
            <person name="Kume K."/>
            <person name="Takagi M."/>
            <person name="Nakayama T."/>
            <person name="Kamikawa R."/>
            <person name="Inagaki Y."/>
            <person name="Hashimoto T."/>
        </authorList>
    </citation>
    <scope>NUCLEOTIDE SEQUENCE [LARGE SCALE GENOMIC DNA]</scope>
    <source>
        <strain evidence="1">NY0173</strain>
    </source>
</reference>
<evidence type="ECO:0000313" key="2">
    <source>
        <dbReference type="Proteomes" id="UP000265618"/>
    </source>
</evidence>
<dbReference type="Proteomes" id="UP000265618">
    <property type="component" value="Unassembled WGS sequence"/>
</dbReference>
<dbReference type="EMBL" id="BDIP01001030">
    <property type="protein sequence ID" value="GCA62622.1"/>
    <property type="molecule type" value="Genomic_DNA"/>
</dbReference>
<proteinExistence type="predicted"/>
<name>A0A391P255_9EUKA</name>